<dbReference type="EMBL" id="QFXC01000008">
    <property type="protein sequence ID" value="RDH84033.1"/>
    <property type="molecule type" value="Genomic_DNA"/>
</dbReference>
<name>A0A370DGR9_9GAMM</name>
<accession>A0A370DGR9</accession>
<dbReference type="Proteomes" id="UP000254266">
    <property type="component" value="Unassembled WGS sequence"/>
</dbReference>
<protein>
    <submittedName>
        <fullName evidence="3">Peptidase</fullName>
    </submittedName>
</protein>
<dbReference type="AlphaFoldDB" id="A0A370DGR9"/>
<comment type="caution">
    <text evidence="3">The sequence shown here is derived from an EMBL/GenBank/DDBJ whole genome shotgun (WGS) entry which is preliminary data.</text>
</comment>
<gene>
    <name evidence="3" type="ORF">DIZ80_07825</name>
</gene>
<dbReference type="InterPro" id="IPR025711">
    <property type="entry name" value="PepSY"/>
</dbReference>
<dbReference type="Gene3D" id="3.10.450.40">
    <property type="match status" value="1"/>
</dbReference>
<keyword evidence="4" id="KW-1185">Reference proteome</keyword>
<feature type="chain" id="PRO_5016868041" evidence="1">
    <location>
        <begin position="22"/>
        <end position="80"/>
    </location>
</feature>
<feature type="signal peptide" evidence="1">
    <location>
        <begin position="1"/>
        <end position="21"/>
    </location>
</feature>
<evidence type="ECO:0000256" key="1">
    <source>
        <dbReference type="SAM" id="SignalP"/>
    </source>
</evidence>
<keyword evidence="1" id="KW-0732">Signal</keyword>
<sequence>MRTLTTYILLLTLLLVTPVFAKADGNLSKQQAMSIAQQNNPGRVLAVKQSGGVYRVKILNTNGEVRVISVDVNSGKVINR</sequence>
<evidence type="ECO:0000313" key="3">
    <source>
        <dbReference type="EMBL" id="RDH84033.1"/>
    </source>
</evidence>
<evidence type="ECO:0000313" key="4">
    <source>
        <dbReference type="Proteomes" id="UP000254266"/>
    </source>
</evidence>
<dbReference type="Pfam" id="PF03413">
    <property type="entry name" value="PepSY"/>
    <property type="match status" value="1"/>
</dbReference>
<reference evidence="3 4" key="1">
    <citation type="journal article" date="2018" name="ISME J.">
        <title>Endosymbiont genomes yield clues of tubeworm success.</title>
        <authorList>
            <person name="Li Y."/>
            <person name="Liles M.R."/>
            <person name="Halanych K.M."/>
        </authorList>
    </citation>
    <scope>NUCLEOTIDE SEQUENCE [LARGE SCALE GENOMIC DNA]</scope>
    <source>
        <strain evidence="3">A1464</strain>
    </source>
</reference>
<feature type="domain" description="PepSY" evidence="2">
    <location>
        <begin position="27"/>
        <end position="79"/>
    </location>
</feature>
<evidence type="ECO:0000259" key="2">
    <source>
        <dbReference type="Pfam" id="PF03413"/>
    </source>
</evidence>
<proteinExistence type="predicted"/>
<organism evidence="3 4">
    <name type="scientific">endosymbiont of Galathealinum brachiosum</name>
    <dbReference type="NCBI Taxonomy" id="2200906"/>
    <lineage>
        <taxon>Bacteria</taxon>
        <taxon>Pseudomonadati</taxon>
        <taxon>Pseudomonadota</taxon>
        <taxon>Gammaproteobacteria</taxon>
        <taxon>sulfur-oxidizing symbionts</taxon>
    </lineage>
</organism>